<sequence>DSAILQGAFVLADKLCRPSTLSSIQKADWSRAGQPVLEALKEIGVNPTTEGTWTKKLVCVLWLKLWCKEDGENIEMAWRENPFFSLQSGLPSINHVVLFEIVKSLAAAQTFSRFLLLLSPSQTCTELTKLVEHVKSSPTTEGDIQFFLDVWWELWKCRVEEKKGDDTETMFVKQIECLTPTSSGLSPNAKRLKLDVADETTSLPTPDVLHCLLHALKDIQDHVSSEDLCLQALSTSLDALYTCFLVDRAVPLPPEARVQILSKVASIKGGDERKLDAELIKEAQRDLQASHALSPFQPVMTLRDALNIVTTSARFWESRGLLGVSVSSQPSLAAFKLEQSTNRVLTALSGAKVGAESEGKELQRLLESLSFPAVDCAPELTARVAAIYISQRLDGYQDMAALFAGEDSWAASEELWMECVEKNQAAFQQRDALKRLSLTLVNLLTGENVNVNRCRKLMKVTADVFSALPLKSKNRALADMVALSSRGFFGTASPPSLSDKFEQELNMAFNCIIQGGGGASPGATQRNLDTAVSLVARVAYQNPEAALRSCCHSAVFNKDAFTLMANILQQLPGLGGQQEGEAEAEEEEEVEEGSRGGLLSACLQETIRAKSLSPNEKLQLLKFVELLMKPVRVDEDEERSFLPPREVVYSFVLPYLSPLEGRRADIELALQLLGAALSAEAPPDVSPHWVMECSPFPLLYVLSQLLNQTLRFWEQPPQDAVFECSMETKELLVEVLTSLGTLVGAEVAAAPGSWSRALSWLYSRIEELDWTVRFHLKPVLGEHFKNEVPSSLLTVCDLPEQEWCGLDLPQYGQGTGLLAWMECCAVSDSLQSTMTSHLSVDQQQVDHVLLFSKGLLLALTQTLPWCSLSQWARLLRVLRELIGAGCLYVPFSLEYVEYLPLLDLRRFACELRLSVFMLRAFQLLCGSSCSHWLSLDGWAHVGRLYSRAVREMLNLVTAKLPLPRDPENSSVVNKESQMEEEETVPGQEVLFVLSQLFCHVQHVQAMMPEGQCEPLFLSSLEILSHYEATMARFPESSSPFESATTRHFFTTITDNLENAEMKAVLQQKIS</sequence>
<dbReference type="EMBL" id="CAAE01014974">
    <property type="protein sequence ID" value="CAG06361.1"/>
    <property type="molecule type" value="Genomic_DNA"/>
</dbReference>
<dbReference type="GO" id="GO:0000387">
    <property type="term" value="P:spliceosomal snRNP assembly"/>
    <property type="evidence" value="ECO:0007669"/>
    <property type="project" value="InterPro"/>
</dbReference>
<dbReference type="OrthoDB" id="9875414at2759"/>
<feature type="compositionally biased region" description="Acidic residues" evidence="1">
    <location>
        <begin position="580"/>
        <end position="591"/>
    </location>
</feature>
<evidence type="ECO:0000313" key="2">
    <source>
        <dbReference type="EMBL" id="CAG06361.1"/>
    </source>
</evidence>
<dbReference type="KEGG" id="tng:GSTEN00026690G001"/>
<organism evidence="2">
    <name type="scientific">Tetraodon nigroviridis</name>
    <name type="common">Spotted green pufferfish</name>
    <name type="synonym">Chelonodon nigroviridis</name>
    <dbReference type="NCBI Taxonomy" id="99883"/>
    <lineage>
        <taxon>Eukaryota</taxon>
        <taxon>Metazoa</taxon>
        <taxon>Chordata</taxon>
        <taxon>Craniata</taxon>
        <taxon>Vertebrata</taxon>
        <taxon>Euteleostomi</taxon>
        <taxon>Actinopterygii</taxon>
        <taxon>Neopterygii</taxon>
        <taxon>Teleostei</taxon>
        <taxon>Neoteleostei</taxon>
        <taxon>Acanthomorphata</taxon>
        <taxon>Eupercaria</taxon>
        <taxon>Tetraodontiformes</taxon>
        <taxon>Tetradontoidea</taxon>
        <taxon>Tetraodontidae</taxon>
        <taxon>Tetraodon</taxon>
    </lineage>
</organism>
<accession>Q4RZ21</accession>
<comment type="caution">
    <text evidence="2">The sequence shown here is derived from an EMBL/GenBank/DDBJ whole genome shotgun (WGS) entry which is preliminary data.</text>
</comment>
<dbReference type="AlphaFoldDB" id="Q4RZ21"/>
<feature type="non-terminal residue" evidence="2">
    <location>
        <position position="1070"/>
    </location>
</feature>
<feature type="region of interest" description="Disordered" evidence="1">
    <location>
        <begin position="575"/>
        <end position="595"/>
    </location>
</feature>
<reference evidence="2" key="2">
    <citation type="submission" date="2004-02" db="EMBL/GenBank/DDBJ databases">
        <authorList>
            <consortium name="Genoscope"/>
            <consortium name="Whitehead Institute Centre for Genome Research"/>
        </authorList>
    </citation>
    <scope>NUCLEOTIDE SEQUENCE</scope>
</reference>
<dbReference type="PANTHER" id="PTHR15571">
    <property type="entry name" value="GEM-ASSOCIATED PROTEIN 4"/>
    <property type="match status" value="1"/>
</dbReference>
<dbReference type="GO" id="GO:0032797">
    <property type="term" value="C:SMN complex"/>
    <property type="evidence" value="ECO:0007669"/>
    <property type="project" value="InterPro"/>
</dbReference>
<name>Q4RZ21_TETNG</name>
<dbReference type="PANTHER" id="PTHR15571:SF2">
    <property type="entry name" value="GEM-ASSOCIATED PROTEIN 4"/>
    <property type="match status" value="1"/>
</dbReference>
<proteinExistence type="predicted"/>
<dbReference type="InterPro" id="IPR033265">
    <property type="entry name" value="GEMIN4"/>
</dbReference>
<feature type="non-terminal residue" evidence="2">
    <location>
        <position position="1"/>
    </location>
</feature>
<evidence type="ECO:0000256" key="1">
    <source>
        <dbReference type="SAM" id="MobiDB-lite"/>
    </source>
</evidence>
<protein>
    <submittedName>
        <fullName evidence="2">(spotted green pufferfish) hypothetical protein</fullName>
    </submittedName>
</protein>
<reference evidence="2" key="1">
    <citation type="journal article" date="2004" name="Nature">
        <title>Genome duplication in the teleost fish Tetraodon nigroviridis reveals the early vertebrate proto-karyotype.</title>
        <authorList>
            <person name="Jaillon O."/>
            <person name="Aury J.-M."/>
            <person name="Brunet F."/>
            <person name="Petit J.-L."/>
            <person name="Stange-Thomann N."/>
            <person name="Mauceli E."/>
            <person name="Bouneau L."/>
            <person name="Fischer C."/>
            <person name="Ozouf-Costaz C."/>
            <person name="Bernot A."/>
            <person name="Nicaud S."/>
            <person name="Jaffe D."/>
            <person name="Fisher S."/>
            <person name="Lutfalla G."/>
            <person name="Dossat C."/>
            <person name="Segurens B."/>
            <person name="Dasilva C."/>
            <person name="Salanoubat M."/>
            <person name="Levy M."/>
            <person name="Boudet N."/>
            <person name="Castellano S."/>
            <person name="Anthouard V."/>
            <person name="Jubin C."/>
            <person name="Castelli V."/>
            <person name="Katinka M."/>
            <person name="Vacherie B."/>
            <person name="Biemont C."/>
            <person name="Skalli Z."/>
            <person name="Cattolico L."/>
            <person name="Poulain J."/>
            <person name="De Berardinis V."/>
            <person name="Cruaud C."/>
            <person name="Duprat S."/>
            <person name="Brottier P."/>
            <person name="Coutanceau J.-P."/>
            <person name="Gouzy J."/>
            <person name="Parra G."/>
            <person name="Lardier G."/>
            <person name="Chapple C."/>
            <person name="McKernan K.J."/>
            <person name="McEwan P."/>
            <person name="Bosak S."/>
            <person name="Kellis M."/>
            <person name="Volff J.-N."/>
            <person name="Guigo R."/>
            <person name="Zody M.C."/>
            <person name="Mesirov J."/>
            <person name="Lindblad-Toh K."/>
            <person name="Birren B."/>
            <person name="Nusbaum C."/>
            <person name="Kahn D."/>
            <person name="Robinson-Rechavi M."/>
            <person name="Laudet V."/>
            <person name="Schachter V."/>
            <person name="Quetier F."/>
            <person name="Saurin W."/>
            <person name="Scarpelli C."/>
            <person name="Wincker P."/>
            <person name="Lander E.S."/>
            <person name="Weissenbach J."/>
            <person name="Roest Crollius H."/>
        </authorList>
    </citation>
    <scope>NUCLEOTIDE SEQUENCE [LARGE SCALE GENOMIC DNA]</scope>
</reference>
<dbReference type="GO" id="GO:0006364">
    <property type="term" value="P:rRNA processing"/>
    <property type="evidence" value="ECO:0007669"/>
    <property type="project" value="InterPro"/>
</dbReference>
<gene>
    <name evidence="2" type="ORF">GSTENG00026690001</name>
</gene>